<dbReference type="eggNOG" id="COG1209">
    <property type="taxonomic scope" value="Bacteria"/>
</dbReference>
<evidence type="ECO:0000313" key="1">
    <source>
        <dbReference type="EMBL" id="AAZ60114.1"/>
    </source>
</evidence>
<dbReference type="EMBL" id="CP000090">
    <property type="protein sequence ID" value="AAZ60114.1"/>
    <property type="molecule type" value="Genomic_DNA"/>
</dbReference>
<dbReference type="Gene3D" id="3.90.550.10">
    <property type="entry name" value="Spore Coat Polysaccharide Biosynthesis Protein SpsA, Chain A"/>
    <property type="match status" value="1"/>
</dbReference>
<proteinExistence type="predicted"/>
<protein>
    <recommendedName>
        <fullName evidence="2">MobA-like NTP transferase domain-containing protein</fullName>
    </recommendedName>
</protein>
<organism evidence="1">
    <name type="scientific">Cupriavidus pinatubonensis (strain JMP 134 / LMG 1197)</name>
    <name type="common">Cupriavidus necator (strain JMP 134)</name>
    <dbReference type="NCBI Taxonomy" id="264198"/>
    <lineage>
        <taxon>Bacteria</taxon>
        <taxon>Pseudomonadati</taxon>
        <taxon>Pseudomonadota</taxon>
        <taxon>Betaproteobacteria</taxon>
        <taxon>Burkholderiales</taxon>
        <taxon>Burkholderiaceae</taxon>
        <taxon>Cupriavidus</taxon>
    </lineage>
</organism>
<dbReference type="STRING" id="264198.Reut_A0732"/>
<dbReference type="AlphaFoldDB" id="Q474R9"/>
<dbReference type="InterPro" id="IPR029044">
    <property type="entry name" value="Nucleotide-diphossugar_trans"/>
</dbReference>
<reference evidence="1" key="1">
    <citation type="submission" date="2005-08" db="EMBL/GenBank/DDBJ databases">
        <title>Complete sequence of Chromosome1 of Ralstonia eutropha JMP134.</title>
        <authorList>
            <person name="Copeland A."/>
            <person name="Lucas S."/>
            <person name="Lapidus A."/>
            <person name="Barry K."/>
            <person name="Detter J.C."/>
            <person name="Glavina T."/>
            <person name="Hammon N."/>
            <person name="Israni S."/>
            <person name="Pitluck S."/>
            <person name="Goltsman E."/>
            <person name="Martinez M."/>
            <person name="Schmutz J."/>
            <person name="Larimer F."/>
            <person name="Land M."/>
            <person name="Lykidis A."/>
            <person name="Richardson P."/>
        </authorList>
    </citation>
    <scope>NUCLEOTIDE SEQUENCE</scope>
    <source>
        <strain evidence="1">JMP134</strain>
    </source>
</reference>
<accession>Q474R9</accession>
<sequence length="251" mass="28505">MQNIVITMAGRGSRFYAAGYKVPKYEIVAHDRSLFEWSMRSLKNFLSEESRIFFVCLAENRSTDYVRAECARLGIEGVVEFLELNTITDGQATSAYVCRDAWEQEAPLLIYNIDTYVNPRALRPTDIREGSQGWVPCFKAPGDHWSFVKLNDNGWAADVVEKQRISENASVGLYWFAKAGDYVTAYQDYYARPEHLVNGERYVAPLYRELLRRGGKISIVDLPVEDVHVLGTPAELDVFITKDKAILLSEG</sequence>
<dbReference type="SUPFAM" id="SSF53448">
    <property type="entry name" value="Nucleotide-diphospho-sugar transferases"/>
    <property type="match status" value="1"/>
</dbReference>
<dbReference type="InterPro" id="IPR016873">
    <property type="entry name" value="Caps_polysacc_synth_BcbE_prd"/>
</dbReference>
<dbReference type="CDD" id="cd04183">
    <property type="entry name" value="GT2_BcE_like"/>
    <property type="match status" value="1"/>
</dbReference>
<dbReference type="PIRSF" id="PIRSF028162">
    <property type="entry name" value="BcbE_prd"/>
    <property type="match status" value="1"/>
</dbReference>
<gene>
    <name evidence="1" type="ordered locus">Reut_A0732</name>
</gene>
<dbReference type="HOGENOM" id="CLU_065567_2_0_4"/>
<dbReference type="KEGG" id="reu:Reut_A0732"/>
<dbReference type="OrthoDB" id="9788272at2"/>
<evidence type="ECO:0008006" key="2">
    <source>
        <dbReference type="Google" id="ProtNLM"/>
    </source>
</evidence>
<name>Q474R9_CUPPJ</name>